<feature type="non-terminal residue" evidence="2">
    <location>
        <position position="1"/>
    </location>
</feature>
<dbReference type="SUPFAM" id="SSF54695">
    <property type="entry name" value="POZ domain"/>
    <property type="match status" value="1"/>
</dbReference>
<evidence type="ECO:0000313" key="3">
    <source>
        <dbReference type="Proteomes" id="UP000663874"/>
    </source>
</evidence>
<accession>A0A819T157</accession>
<gene>
    <name evidence="2" type="ORF">FNK824_LOCUS29753</name>
    <name evidence="1" type="ORF">JBS370_LOCUS7583</name>
</gene>
<evidence type="ECO:0000313" key="2">
    <source>
        <dbReference type="EMBL" id="CAF4070030.1"/>
    </source>
</evidence>
<name>A0A819T157_9BILA</name>
<dbReference type="InterPro" id="IPR011333">
    <property type="entry name" value="SKP1/BTB/POZ_sf"/>
</dbReference>
<reference evidence="2" key="1">
    <citation type="submission" date="2021-02" db="EMBL/GenBank/DDBJ databases">
        <authorList>
            <person name="Nowell W R."/>
        </authorList>
    </citation>
    <scope>NUCLEOTIDE SEQUENCE</scope>
</reference>
<dbReference type="AlphaFoldDB" id="A0A819T157"/>
<dbReference type="EMBL" id="CAJOBE010008800">
    <property type="protein sequence ID" value="CAF4070030.1"/>
    <property type="molecule type" value="Genomic_DNA"/>
</dbReference>
<dbReference type="EMBL" id="CAJOBD010000455">
    <property type="protein sequence ID" value="CAF3671717.1"/>
    <property type="molecule type" value="Genomic_DNA"/>
</dbReference>
<dbReference type="Proteomes" id="UP000663836">
    <property type="component" value="Unassembled WGS sequence"/>
</dbReference>
<evidence type="ECO:0000313" key="1">
    <source>
        <dbReference type="EMBL" id="CAF3671717.1"/>
    </source>
</evidence>
<dbReference type="Proteomes" id="UP000663874">
    <property type="component" value="Unassembled WGS sequence"/>
</dbReference>
<organism evidence="2 3">
    <name type="scientific">Rotaria sordida</name>
    <dbReference type="NCBI Taxonomy" id="392033"/>
    <lineage>
        <taxon>Eukaryota</taxon>
        <taxon>Metazoa</taxon>
        <taxon>Spiralia</taxon>
        <taxon>Gnathifera</taxon>
        <taxon>Rotifera</taxon>
        <taxon>Eurotatoria</taxon>
        <taxon>Bdelloidea</taxon>
        <taxon>Philodinida</taxon>
        <taxon>Philodinidae</taxon>
        <taxon>Rotaria</taxon>
    </lineage>
</organism>
<dbReference type="Gene3D" id="3.30.710.10">
    <property type="entry name" value="Potassium Channel Kv1.1, Chain A"/>
    <property type="match status" value="1"/>
</dbReference>
<sequence length="110" mass="12940">MESTQPAKHSHRISRSRPIVQPLAKQEARRLESLYEDSPAVNTIDWSTIHKDADDDVINVQNFNTRLMDFQKQQEKNKNDRIIINVCGQRYETWRTTLELYPDTLLGNEK</sequence>
<proteinExistence type="predicted"/>
<protein>
    <submittedName>
        <fullName evidence="2">Uncharacterized protein</fullName>
    </submittedName>
</protein>
<comment type="caution">
    <text evidence="2">The sequence shown here is derived from an EMBL/GenBank/DDBJ whole genome shotgun (WGS) entry which is preliminary data.</text>
</comment>